<dbReference type="PANTHER" id="PTHR36566">
    <property type="entry name" value="NICKEL INSERTION PROTEIN-RELATED"/>
    <property type="match status" value="1"/>
</dbReference>
<gene>
    <name evidence="3" type="primary">larC</name>
    <name evidence="4" type="ORF">SAMN02745134_03676</name>
</gene>
<evidence type="ECO:0000313" key="4">
    <source>
        <dbReference type="EMBL" id="SMC28834.1"/>
    </source>
</evidence>
<comment type="catalytic activity">
    <reaction evidence="3">
        <text>Ni(II)-pyridinium-3,5-bisthiocarboxylate mononucleotide = pyridinium-3,5-bisthiocarboxylate mononucleotide + Ni(2+)</text>
        <dbReference type="Rhea" id="RHEA:54784"/>
        <dbReference type="ChEBI" id="CHEBI:49786"/>
        <dbReference type="ChEBI" id="CHEBI:137372"/>
        <dbReference type="ChEBI" id="CHEBI:137373"/>
        <dbReference type="EC" id="4.99.1.12"/>
    </reaction>
</comment>
<dbReference type="AlphaFoldDB" id="A0A1W1XY92"/>
<dbReference type="PANTHER" id="PTHR36566:SF1">
    <property type="entry name" value="PYRIDINIUM-3,5-BISTHIOCARBOXYLIC ACID MONONUCLEOTIDE NICKEL INSERTION PROTEIN"/>
    <property type="match status" value="1"/>
</dbReference>
<reference evidence="4 5" key="1">
    <citation type="submission" date="2017-04" db="EMBL/GenBank/DDBJ databases">
        <authorList>
            <person name="Afonso C.L."/>
            <person name="Miller P.J."/>
            <person name="Scott M.A."/>
            <person name="Spackman E."/>
            <person name="Goraichik I."/>
            <person name="Dimitrov K.M."/>
            <person name="Suarez D.L."/>
            <person name="Swayne D.E."/>
        </authorList>
    </citation>
    <scope>NUCLEOTIDE SEQUENCE [LARGE SCALE GENOMIC DNA]</scope>
    <source>
        <strain evidence="4 5">DSM 12555</strain>
    </source>
</reference>
<dbReference type="Gene3D" id="3.30.70.1380">
    <property type="entry name" value="Transcriptional regulatory protein pf0864 domain like"/>
    <property type="match status" value="1"/>
</dbReference>
<proteinExistence type="inferred from homology"/>
<dbReference type="EMBL" id="FWXH01000030">
    <property type="protein sequence ID" value="SMC28834.1"/>
    <property type="molecule type" value="Genomic_DNA"/>
</dbReference>
<keyword evidence="5" id="KW-1185">Reference proteome</keyword>
<dbReference type="Pfam" id="PF01969">
    <property type="entry name" value="Ni_insertion"/>
    <property type="match status" value="1"/>
</dbReference>
<comment type="similarity">
    <text evidence="3">Belongs to the LarC family.</text>
</comment>
<dbReference type="OrthoDB" id="9765625at2"/>
<evidence type="ECO:0000256" key="3">
    <source>
        <dbReference type="HAMAP-Rule" id="MF_01074"/>
    </source>
</evidence>
<dbReference type="HAMAP" id="MF_01074">
    <property type="entry name" value="LarC"/>
    <property type="match status" value="1"/>
</dbReference>
<dbReference type="STRING" id="1121291.SAMN02745134_03676"/>
<dbReference type="InterPro" id="IPR002822">
    <property type="entry name" value="Ni_insertion"/>
</dbReference>
<accession>A0A1W1XY92</accession>
<name>A0A1W1XY92_9CLOT</name>
<keyword evidence="1 3" id="KW-0533">Nickel</keyword>
<dbReference type="Proteomes" id="UP000192468">
    <property type="component" value="Unassembled WGS sequence"/>
</dbReference>
<comment type="function">
    <text evidence="3">Involved in the biosynthesis of a nickel-pincer cofactor ((SCS)Ni(II) pincer complex). Binds Ni(2+), and functions in nickel delivery to pyridinium-3,5-bisthiocarboxylic acid mononucleotide (P2TMN), to form the mature cofactor. Is thus probably required for the activation of nickel-pincer cofactor-dependent enzymes.</text>
</comment>
<evidence type="ECO:0000313" key="5">
    <source>
        <dbReference type="Proteomes" id="UP000192468"/>
    </source>
</evidence>
<dbReference type="NCBIfam" id="TIGR00299">
    <property type="entry name" value="nickel pincer cofactor biosynthesis protein LarC"/>
    <property type="match status" value="1"/>
</dbReference>
<dbReference type="Gene3D" id="3.10.20.300">
    <property type="entry name" value="mk0293 like domain"/>
    <property type="match status" value="1"/>
</dbReference>
<protein>
    <recommendedName>
        <fullName evidence="3">Pyridinium-3,5-bisthiocarboxylic acid mononucleotide nickel insertion protein</fullName>
        <shortName evidence="3">P2TMN nickel insertion protein</shortName>
        <ecNumber evidence="3">4.99.1.12</ecNumber>
    </recommendedName>
    <alternativeName>
        <fullName evidence="3">Nickel-pincer cofactor biosynthesis protein LarC</fullName>
    </alternativeName>
</protein>
<sequence length="402" mass="45382">MKILYYDCFSGISGDMNLGALIDIGVPKDYIISELEKLNVSGYEITVSRDMKKGISGTKVDVILTEEHHHNIEEKEHQHEHEGHVHKHRGLKEIEEIIYKSELSEKVKKMSMDIFMQVAKAESKVHNKPLYEVHFHEVGAIDSIVDTVGAAIAIDYLNVDKIICSSIELGGGFVKCEHGIIPVPAPAVVEILKDVPVKSGKVQFETTTPTGAAILKAMANEYSDNKEFSIKKVGYGLGKRDTDIPNVLRVFLAESNKDKNLEVEKAYVLECNIDDMNPEFYDYIIDGLFQKGAADVFLTPIIMKKGRPAVKLSVLLNNEKYEAIEEFILCETSTLGFRKYEVEKSMLKRDFAKINTKYGEVTIKNGYYKGKKVKSKPEYTECKELAIKNEVTLKEIYDEINK</sequence>
<dbReference type="RefSeq" id="WP_084117665.1">
    <property type="nucleotide sequence ID" value="NZ_FWXH01000030.1"/>
</dbReference>
<dbReference type="EC" id="4.99.1.12" evidence="3"/>
<keyword evidence="2 3" id="KW-0456">Lyase</keyword>
<evidence type="ECO:0000256" key="2">
    <source>
        <dbReference type="ARBA" id="ARBA00023239"/>
    </source>
</evidence>
<evidence type="ECO:0000256" key="1">
    <source>
        <dbReference type="ARBA" id="ARBA00022596"/>
    </source>
</evidence>
<dbReference type="GO" id="GO:0016829">
    <property type="term" value="F:lyase activity"/>
    <property type="evidence" value="ECO:0007669"/>
    <property type="project" value="UniProtKB-UniRule"/>
</dbReference>
<organism evidence="4 5">
    <name type="scientific">Clostridium acidisoli DSM 12555</name>
    <dbReference type="NCBI Taxonomy" id="1121291"/>
    <lineage>
        <taxon>Bacteria</taxon>
        <taxon>Bacillati</taxon>
        <taxon>Bacillota</taxon>
        <taxon>Clostridia</taxon>
        <taxon>Eubacteriales</taxon>
        <taxon>Clostridiaceae</taxon>
        <taxon>Clostridium</taxon>
    </lineage>
</organism>
<dbReference type="GO" id="GO:0016151">
    <property type="term" value="F:nickel cation binding"/>
    <property type="evidence" value="ECO:0007669"/>
    <property type="project" value="UniProtKB-UniRule"/>
</dbReference>
<dbReference type="GO" id="GO:0051604">
    <property type="term" value="P:protein maturation"/>
    <property type="evidence" value="ECO:0007669"/>
    <property type="project" value="UniProtKB-UniRule"/>
</dbReference>